<gene>
    <name evidence="3" type="ORF">WMO64_15680</name>
</gene>
<keyword evidence="1" id="KW-0812">Transmembrane</keyword>
<dbReference type="SUPFAM" id="SSF82171">
    <property type="entry name" value="DPP6 N-terminal domain-like"/>
    <property type="match status" value="1"/>
</dbReference>
<dbReference type="Pfam" id="PF13240">
    <property type="entry name" value="Zn_Ribbon_1"/>
    <property type="match status" value="1"/>
</dbReference>
<evidence type="ECO:0000256" key="1">
    <source>
        <dbReference type="SAM" id="Phobius"/>
    </source>
</evidence>
<reference evidence="3 4" key="1">
    <citation type="submission" date="2024-03" db="EMBL/GenBank/DDBJ databases">
        <title>Human intestinal bacterial collection.</title>
        <authorList>
            <person name="Pauvert C."/>
            <person name="Hitch T.C.A."/>
            <person name="Clavel T."/>
        </authorList>
    </citation>
    <scope>NUCLEOTIDE SEQUENCE [LARGE SCALE GENOMIC DNA]</scope>
    <source>
        <strain evidence="3 4">CLA-AP-H29</strain>
    </source>
</reference>
<evidence type="ECO:0000313" key="4">
    <source>
        <dbReference type="Proteomes" id="UP001464378"/>
    </source>
</evidence>
<dbReference type="EMBL" id="JBBMFK010000035">
    <property type="protein sequence ID" value="MEQ2444894.1"/>
    <property type="molecule type" value="Genomic_DNA"/>
</dbReference>
<dbReference type="Proteomes" id="UP001464378">
    <property type="component" value="Unassembled WGS sequence"/>
</dbReference>
<dbReference type="InterPro" id="IPR026870">
    <property type="entry name" value="Zinc_ribbon_dom"/>
</dbReference>
<keyword evidence="1" id="KW-0472">Membrane</keyword>
<evidence type="ECO:0000259" key="2">
    <source>
        <dbReference type="Pfam" id="PF13240"/>
    </source>
</evidence>
<keyword evidence="4" id="KW-1185">Reference proteome</keyword>
<evidence type="ECO:0000313" key="3">
    <source>
        <dbReference type="EMBL" id="MEQ2444894.1"/>
    </source>
</evidence>
<name>A0ABV1EC43_9FIRM</name>
<sequence length="565" mass="60303">MFCPKCGFPYGPDDRFCGRCGAALPDREAHAEQEAVPAEQPAAAAAAPRPRRRLLFVLAAVLVLAAAAGTLAFFLTRPPQLDPSFVLNSQNSFFFMARSDPAQAELWRGTEQVLTLPQENTAFRSAAMSADKSVLLLADAEGTLYRADSVGCTTLAEQVGYCALSGDGSTAAWVTADGQLWLQRSEEAPTLAAEGVSPSSVLLSYGGHALVWQTASDSDGNFHLCLMLDGGVLQELPAEDMAPALVTDSGTLYYTVLDGSSLSLYAWRDGASVLLTDRLSLLASLLSNRDGTELLYTTEEDDSPVTWFCREGEGPRNIGAFSLQSLCSPAFSSSSYNGTNYLSVRLYNVDTLRKKCLRSDQNIWLLDGDGEASALFPEDTFLSLSAAYTSQDGNSLVVQISGVSEQNTLYRFDDLWGAPASQVLAQGHMLSLLGASSDLSLMLYTLPGDTQLARNYYALRAGGEPVFLTHGTEFAVITADNTILCSADDNTRLLFSDGGDPISVEVPAAEDDNVFLTVTGVGSQTCITVCVDLASSAPSSADVYTVSPDGTLNLLAEDILYLYAY</sequence>
<organism evidence="3 4">
    <name type="scientific">Pseudoflavonifractor intestinihominis</name>
    <dbReference type="NCBI Taxonomy" id="3133171"/>
    <lineage>
        <taxon>Bacteria</taxon>
        <taxon>Bacillati</taxon>
        <taxon>Bacillota</taxon>
        <taxon>Clostridia</taxon>
        <taxon>Eubacteriales</taxon>
        <taxon>Oscillospiraceae</taxon>
        <taxon>Pseudoflavonifractor</taxon>
    </lineage>
</organism>
<proteinExistence type="predicted"/>
<dbReference type="RefSeq" id="WP_349232583.1">
    <property type="nucleotide sequence ID" value="NZ_JBBMFK010000035.1"/>
</dbReference>
<protein>
    <submittedName>
        <fullName evidence="3">Zinc ribbon domain-containing protein</fullName>
    </submittedName>
</protein>
<feature type="domain" description="Zinc-ribbon" evidence="2">
    <location>
        <begin position="2"/>
        <end position="24"/>
    </location>
</feature>
<accession>A0ABV1EC43</accession>
<keyword evidence="1" id="KW-1133">Transmembrane helix</keyword>
<feature type="transmembrane region" description="Helical" evidence="1">
    <location>
        <begin position="54"/>
        <end position="75"/>
    </location>
</feature>
<comment type="caution">
    <text evidence="3">The sequence shown here is derived from an EMBL/GenBank/DDBJ whole genome shotgun (WGS) entry which is preliminary data.</text>
</comment>